<keyword evidence="15" id="KW-1133">Transmembrane helix</keyword>
<evidence type="ECO:0000256" key="5">
    <source>
        <dbReference type="ARBA" id="ARBA00022597"/>
    </source>
</evidence>
<dbReference type="PANTHER" id="PTHR33619">
    <property type="entry name" value="POLYSACCHARIDE EXPORT PROTEIN GFCE-RELATED"/>
    <property type="match status" value="1"/>
</dbReference>
<evidence type="ECO:0000256" key="4">
    <source>
        <dbReference type="ARBA" id="ARBA00022452"/>
    </source>
</evidence>
<evidence type="ECO:0000256" key="10">
    <source>
        <dbReference type="ARBA" id="ARBA00023114"/>
    </source>
</evidence>
<evidence type="ECO:0000256" key="15">
    <source>
        <dbReference type="SAM" id="Phobius"/>
    </source>
</evidence>
<accession>A0ABZ0TX34</accession>
<dbReference type="InterPro" id="IPR049712">
    <property type="entry name" value="Poly_export"/>
</dbReference>
<evidence type="ECO:0000256" key="8">
    <source>
        <dbReference type="ARBA" id="ARBA00023047"/>
    </source>
</evidence>
<evidence type="ECO:0000256" key="1">
    <source>
        <dbReference type="ARBA" id="ARBA00004571"/>
    </source>
</evidence>
<protein>
    <submittedName>
        <fullName evidence="18">Polysaccharide biosynthesis/export family protein</fullName>
    </submittedName>
</protein>
<evidence type="ECO:0000256" key="3">
    <source>
        <dbReference type="ARBA" id="ARBA00022448"/>
    </source>
</evidence>
<feature type="domain" description="SLBB" evidence="17">
    <location>
        <begin position="142"/>
        <end position="221"/>
    </location>
</feature>
<evidence type="ECO:0000313" key="18">
    <source>
        <dbReference type="EMBL" id="WPU95680.1"/>
    </source>
</evidence>
<evidence type="ECO:0000256" key="7">
    <source>
        <dbReference type="ARBA" id="ARBA00022729"/>
    </source>
</evidence>
<evidence type="ECO:0000256" key="6">
    <source>
        <dbReference type="ARBA" id="ARBA00022692"/>
    </source>
</evidence>
<evidence type="ECO:0000256" key="11">
    <source>
        <dbReference type="ARBA" id="ARBA00023136"/>
    </source>
</evidence>
<keyword evidence="13" id="KW-0998">Cell outer membrane</keyword>
<evidence type="ECO:0000256" key="13">
    <source>
        <dbReference type="ARBA" id="ARBA00023237"/>
    </source>
</evidence>
<evidence type="ECO:0000256" key="14">
    <source>
        <dbReference type="ARBA" id="ARBA00023288"/>
    </source>
</evidence>
<evidence type="ECO:0000256" key="9">
    <source>
        <dbReference type="ARBA" id="ARBA00023065"/>
    </source>
</evidence>
<dbReference type="InterPro" id="IPR054765">
    <property type="entry name" value="SLBB_dom"/>
</dbReference>
<dbReference type="RefSeq" id="WP_321564786.1">
    <property type="nucleotide sequence ID" value="NZ_CP139558.1"/>
</dbReference>
<keyword evidence="11 15" id="KW-0472">Membrane</keyword>
<comment type="subcellular location">
    <subcellularLocation>
        <location evidence="1">Cell outer membrane</location>
        <topology evidence="1">Multi-pass membrane protein</topology>
    </subcellularLocation>
</comment>
<keyword evidence="9" id="KW-0406">Ion transport</keyword>
<dbReference type="Pfam" id="PF22461">
    <property type="entry name" value="SLBB_2"/>
    <property type="match status" value="1"/>
</dbReference>
<organism evidence="18 19">
    <name type="scientific">Mucilaginibacter sabulilitoris</name>
    <dbReference type="NCBI Taxonomy" id="1173583"/>
    <lineage>
        <taxon>Bacteria</taxon>
        <taxon>Pseudomonadati</taxon>
        <taxon>Bacteroidota</taxon>
        <taxon>Sphingobacteriia</taxon>
        <taxon>Sphingobacteriales</taxon>
        <taxon>Sphingobacteriaceae</taxon>
        <taxon>Mucilaginibacter</taxon>
    </lineage>
</organism>
<proteinExistence type="inferred from homology"/>
<keyword evidence="6 15" id="KW-0812">Transmembrane</keyword>
<feature type="domain" description="Polysaccharide export protein N-terminal" evidence="16">
    <location>
        <begin position="49"/>
        <end position="138"/>
    </location>
</feature>
<dbReference type="Gene3D" id="3.10.560.10">
    <property type="entry name" value="Outer membrane lipoprotein wza domain like"/>
    <property type="match status" value="1"/>
</dbReference>
<dbReference type="Gene3D" id="3.30.1950.10">
    <property type="entry name" value="wza like domain"/>
    <property type="match status" value="1"/>
</dbReference>
<dbReference type="Proteomes" id="UP001324380">
    <property type="component" value="Chromosome"/>
</dbReference>
<comment type="similarity">
    <text evidence="2">Belongs to the BexD/CtrA/VexA family.</text>
</comment>
<dbReference type="Pfam" id="PF02563">
    <property type="entry name" value="Poly_export"/>
    <property type="match status" value="1"/>
</dbReference>
<keyword evidence="8" id="KW-0625">Polysaccharide transport</keyword>
<dbReference type="EMBL" id="CP139558">
    <property type="protein sequence ID" value="WPU95680.1"/>
    <property type="molecule type" value="Genomic_DNA"/>
</dbReference>
<evidence type="ECO:0000313" key="19">
    <source>
        <dbReference type="Proteomes" id="UP001324380"/>
    </source>
</evidence>
<keyword evidence="4" id="KW-1134">Transmembrane beta strand</keyword>
<evidence type="ECO:0000256" key="12">
    <source>
        <dbReference type="ARBA" id="ARBA00023139"/>
    </source>
</evidence>
<keyword evidence="5" id="KW-0762">Sugar transport</keyword>
<evidence type="ECO:0000259" key="16">
    <source>
        <dbReference type="Pfam" id="PF02563"/>
    </source>
</evidence>
<keyword evidence="10" id="KW-0626">Porin</keyword>
<gene>
    <name evidence="18" type="ORF">SNE25_09135</name>
</gene>
<keyword evidence="19" id="KW-1185">Reference proteome</keyword>
<name>A0ABZ0TX34_9SPHI</name>
<sequence length="260" mass="29060">MKSSVTKLLLFITILFCFSCGSYKNVPYFQDLDHAKNTEEAINNFAVLKIQTNDLIGIHVTSLNPEAAMVFNSGQGSGNDASINNNQVYGYRVNGNGEIKLPLVGNMKVAGMTTEQVAQQLNSDLTTYLKKPIVSVRLLNFKISVIGDVLKPDAYTVQNEHINIYEALSLAGDLNITAKRKTVFLIREQNGKREYFPIDLTKKEVFNQPYYYLQNNDILYVEPDKSKYSSVDRGYRNTSLLLSGLSAIAIVVSALLIQNR</sequence>
<evidence type="ECO:0000259" key="17">
    <source>
        <dbReference type="Pfam" id="PF22461"/>
    </source>
</evidence>
<reference evidence="18 19" key="1">
    <citation type="submission" date="2023-11" db="EMBL/GenBank/DDBJ databases">
        <title>Analysis of the Genomes of Mucilaginibacter gossypii cycad 4 and M. sabulilitoris SNA2: microbes with the potential for plant growth promotion.</title>
        <authorList>
            <person name="Hirsch A.M."/>
            <person name="Humm E."/>
            <person name="Rubbi M."/>
            <person name="Del Vecchio G."/>
            <person name="Ha S.M."/>
            <person name="Pellegrini M."/>
            <person name="Gunsalus R.P."/>
        </authorList>
    </citation>
    <scope>NUCLEOTIDE SEQUENCE [LARGE SCALE GENOMIC DNA]</scope>
    <source>
        <strain evidence="18 19">SNA2</strain>
    </source>
</reference>
<keyword evidence="14" id="KW-0449">Lipoprotein</keyword>
<keyword evidence="3" id="KW-0813">Transport</keyword>
<dbReference type="PANTHER" id="PTHR33619:SF3">
    <property type="entry name" value="POLYSACCHARIDE EXPORT PROTEIN GFCE-RELATED"/>
    <property type="match status" value="1"/>
</dbReference>
<dbReference type="InterPro" id="IPR003715">
    <property type="entry name" value="Poly_export_N"/>
</dbReference>
<keyword evidence="7" id="KW-0732">Signal</keyword>
<keyword evidence="12" id="KW-0564">Palmitate</keyword>
<feature type="transmembrane region" description="Helical" evidence="15">
    <location>
        <begin position="239"/>
        <end position="257"/>
    </location>
</feature>
<evidence type="ECO:0000256" key="2">
    <source>
        <dbReference type="ARBA" id="ARBA00009450"/>
    </source>
</evidence>